<dbReference type="EMBL" id="APNK01000006">
    <property type="protein sequence ID" value="KEZ78162.1"/>
    <property type="molecule type" value="Genomic_DNA"/>
</dbReference>
<dbReference type="Gene3D" id="1.10.238.10">
    <property type="entry name" value="EF-hand"/>
    <property type="match status" value="2"/>
</dbReference>
<evidence type="ECO:0000256" key="1">
    <source>
        <dbReference type="SAM" id="SignalP"/>
    </source>
</evidence>
<protein>
    <recommendedName>
        <fullName evidence="2">EF-hand domain-containing protein</fullName>
    </recommendedName>
</protein>
<dbReference type="GO" id="GO:0005509">
    <property type="term" value="F:calcium ion binding"/>
    <property type="evidence" value="ECO:0007669"/>
    <property type="project" value="InterPro"/>
</dbReference>
<dbReference type="PROSITE" id="PS00018">
    <property type="entry name" value="EF_HAND_1"/>
    <property type="match status" value="1"/>
</dbReference>
<keyword evidence="1" id="KW-0732">Signal</keyword>
<evidence type="ECO:0000259" key="2">
    <source>
        <dbReference type="PROSITE" id="PS50222"/>
    </source>
</evidence>
<evidence type="ECO:0000313" key="3">
    <source>
        <dbReference type="EMBL" id="KEZ78162.1"/>
    </source>
</evidence>
<organism evidence="3 4">
    <name type="scientific">Salinisphaera hydrothermalis (strain C41B8)</name>
    <dbReference type="NCBI Taxonomy" id="1304275"/>
    <lineage>
        <taxon>Bacteria</taxon>
        <taxon>Pseudomonadati</taxon>
        <taxon>Pseudomonadota</taxon>
        <taxon>Gammaproteobacteria</taxon>
        <taxon>Salinisphaerales</taxon>
        <taxon>Salinisphaeraceae</taxon>
        <taxon>Salinisphaera</taxon>
    </lineage>
</organism>
<dbReference type="Pfam" id="PF13202">
    <property type="entry name" value="EF-hand_5"/>
    <property type="match status" value="2"/>
</dbReference>
<feature type="signal peptide" evidence="1">
    <location>
        <begin position="1"/>
        <end position="22"/>
    </location>
</feature>
<dbReference type="PROSITE" id="PS50222">
    <property type="entry name" value="EF_HAND_2"/>
    <property type="match status" value="1"/>
</dbReference>
<comment type="caution">
    <text evidence="3">The sequence shown here is derived from an EMBL/GenBank/DDBJ whole genome shotgun (WGS) entry which is preliminary data.</text>
</comment>
<dbReference type="SUPFAM" id="SSF47473">
    <property type="entry name" value="EF-hand"/>
    <property type="match status" value="1"/>
</dbReference>
<reference evidence="3 4" key="1">
    <citation type="submission" date="2013-03" db="EMBL/GenBank/DDBJ databases">
        <title>Salinisphaera hydrothermalis C41B8 Genome Sequencing.</title>
        <authorList>
            <person name="Li C."/>
            <person name="Lai Q."/>
            <person name="Shao Z."/>
        </authorList>
    </citation>
    <scope>NUCLEOTIDE SEQUENCE [LARGE SCALE GENOMIC DNA]</scope>
    <source>
        <strain evidence="3 4">C41B8</strain>
    </source>
</reference>
<dbReference type="InterPro" id="IPR011992">
    <property type="entry name" value="EF-hand-dom_pair"/>
</dbReference>
<dbReference type="InterPro" id="IPR002048">
    <property type="entry name" value="EF_hand_dom"/>
</dbReference>
<keyword evidence="4" id="KW-1185">Reference proteome</keyword>
<dbReference type="AlphaFoldDB" id="A0A084IN78"/>
<evidence type="ECO:0000313" key="4">
    <source>
        <dbReference type="Proteomes" id="UP000028302"/>
    </source>
</evidence>
<dbReference type="Proteomes" id="UP000028302">
    <property type="component" value="Unassembled WGS sequence"/>
</dbReference>
<dbReference type="RefSeq" id="WP_037335609.1">
    <property type="nucleotide sequence ID" value="NZ_APNK01000006.1"/>
</dbReference>
<dbReference type="STRING" id="1304275.C41B8_06242"/>
<accession>A0A084IN78</accession>
<gene>
    <name evidence="3" type="ORF">C41B8_06242</name>
</gene>
<feature type="domain" description="EF-hand" evidence="2">
    <location>
        <begin position="66"/>
        <end position="101"/>
    </location>
</feature>
<proteinExistence type="predicted"/>
<feature type="chain" id="PRO_5001776603" description="EF-hand domain-containing protein" evidence="1">
    <location>
        <begin position="23"/>
        <end position="129"/>
    </location>
</feature>
<sequence length="129" mass="14934">MSRFSYLALPTLLIMAAGPALAAPSFDSLDHNHDGHIKKEELYGQIHDYARWDRNDNGLIERNEFERLPFKKQQFSDWDSNGDGEIDSKEFYDGLFRAYDRDRNGRWTRREYREARANGLFGAGGTNGQ</sequence>
<dbReference type="InterPro" id="IPR018247">
    <property type="entry name" value="EF_Hand_1_Ca_BS"/>
</dbReference>
<name>A0A084IN78_SALHC</name>